<accession>A0A4U5NVS6</accession>
<keyword evidence="2" id="KW-1185">Reference proteome</keyword>
<dbReference type="Proteomes" id="UP000298663">
    <property type="component" value="Unassembled WGS sequence"/>
</dbReference>
<gene>
    <name evidence="1" type="ORF">L596_011933</name>
</gene>
<sequence>MFFNSNVTVEPCDQTNDCLRDEPEHCLFSDNIAANVTGLQGLSPKTNKIAEKILDERSSQLHKLHKEHLRTSYYAARLFHLHEIQSNVDDVLQPRKEKIISTLDEASSELHDLYKKHFRILKYALRLTPSVFQRGCLYSALKAKFFQD</sequence>
<dbReference type="EMBL" id="AZBU02000003">
    <property type="protein sequence ID" value="TKR87556.1"/>
    <property type="molecule type" value="Genomic_DNA"/>
</dbReference>
<evidence type="ECO:0000313" key="2">
    <source>
        <dbReference type="Proteomes" id="UP000298663"/>
    </source>
</evidence>
<comment type="caution">
    <text evidence="1">The sequence shown here is derived from an EMBL/GenBank/DDBJ whole genome shotgun (WGS) entry which is preliminary data.</text>
</comment>
<evidence type="ECO:0000313" key="1">
    <source>
        <dbReference type="EMBL" id="TKR87556.1"/>
    </source>
</evidence>
<dbReference type="AlphaFoldDB" id="A0A4U5NVS6"/>
<reference evidence="1 2" key="1">
    <citation type="journal article" date="2015" name="Genome Biol.">
        <title>Comparative genomics of Steinernema reveals deeply conserved gene regulatory networks.</title>
        <authorList>
            <person name="Dillman A.R."/>
            <person name="Macchietto M."/>
            <person name="Porter C.F."/>
            <person name="Rogers A."/>
            <person name="Williams B."/>
            <person name="Antoshechkin I."/>
            <person name="Lee M.M."/>
            <person name="Goodwin Z."/>
            <person name="Lu X."/>
            <person name="Lewis E.E."/>
            <person name="Goodrich-Blair H."/>
            <person name="Stock S.P."/>
            <person name="Adams B.J."/>
            <person name="Sternberg P.W."/>
            <person name="Mortazavi A."/>
        </authorList>
    </citation>
    <scope>NUCLEOTIDE SEQUENCE [LARGE SCALE GENOMIC DNA]</scope>
    <source>
        <strain evidence="1 2">ALL</strain>
    </source>
</reference>
<protein>
    <submittedName>
        <fullName evidence="1">Uncharacterized protein</fullName>
    </submittedName>
</protein>
<name>A0A4U5NVS6_STECR</name>
<reference evidence="1 2" key="2">
    <citation type="journal article" date="2019" name="G3 (Bethesda)">
        <title>Hybrid Assembly of the Genome of the Entomopathogenic Nematode Steinernema carpocapsae Identifies the X-Chromosome.</title>
        <authorList>
            <person name="Serra L."/>
            <person name="Macchietto M."/>
            <person name="Macias-Munoz A."/>
            <person name="McGill C.J."/>
            <person name="Rodriguez I.M."/>
            <person name="Rodriguez B."/>
            <person name="Murad R."/>
            <person name="Mortazavi A."/>
        </authorList>
    </citation>
    <scope>NUCLEOTIDE SEQUENCE [LARGE SCALE GENOMIC DNA]</scope>
    <source>
        <strain evidence="1 2">ALL</strain>
    </source>
</reference>
<proteinExistence type="predicted"/>
<organism evidence="1 2">
    <name type="scientific">Steinernema carpocapsae</name>
    <name type="common">Entomopathogenic nematode</name>
    <dbReference type="NCBI Taxonomy" id="34508"/>
    <lineage>
        <taxon>Eukaryota</taxon>
        <taxon>Metazoa</taxon>
        <taxon>Ecdysozoa</taxon>
        <taxon>Nematoda</taxon>
        <taxon>Chromadorea</taxon>
        <taxon>Rhabditida</taxon>
        <taxon>Tylenchina</taxon>
        <taxon>Panagrolaimomorpha</taxon>
        <taxon>Strongyloidoidea</taxon>
        <taxon>Steinernematidae</taxon>
        <taxon>Steinernema</taxon>
    </lineage>
</organism>